<evidence type="ECO:0000256" key="8">
    <source>
        <dbReference type="PIRNR" id="PIRNR037778"/>
    </source>
</evidence>
<dbReference type="EMBL" id="CP030150">
    <property type="protein sequence ID" value="AWX72803.1"/>
    <property type="molecule type" value="Genomic_DNA"/>
</dbReference>
<keyword evidence="5 9" id="KW-0812">Transmembrane</keyword>
<name>A0ABC8DAI3_BACVE</name>
<dbReference type="PANTHER" id="PTHR38438:SF1">
    <property type="entry name" value="RIBOFLAVIN TRANSPORTER RIBU"/>
    <property type="match status" value="1"/>
</dbReference>
<feature type="transmembrane region" description="Helical" evidence="9">
    <location>
        <begin position="21"/>
        <end position="42"/>
    </location>
</feature>
<evidence type="ECO:0000256" key="2">
    <source>
        <dbReference type="ARBA" id="ARBA00005540"/>
    </source>
</evidence>
<dbReference type="Gene3D" id="1.10.1760.20">
    <property type="match status" value="1"/>
</dbReference>
<keyword evidence="3 8" id="KW-0813">Transport</keyword>
<protein>
    <recommendedName>
        <fullName evidence="8">Riboflavin transporter</fullName>
    </recommendedName>
</protein>
<dbReference type="PIRSF" id="PIRSF037778">
    <property type="entry name" value="UCP037778_transp_RibU"/>
    <property type="match status" value="1"/>
</dbReference>
<evidence type="ECO:0000313" key="11">
    <source>
        <dbReference type="Proteomes" id="UP000250069"/>
    </source>
</evidence>
<keyword evidence="6 9" id="KW-1133">Transmembrane helix</keyword>
<comment type="subcellular location">
    <subcellularLocation>
        <location evidence="1">Cell membrane</location>
        <topology evidence="1">Multi-pass membrane protein</topology>
    </subcellularLocation>
</comment>
<comment type="function">
    <text evidence="8">Probably a riboflavin-binding protein that interacts with the energy-coupling factor (ECF) ABC-transporter complex.</text>
</comment>
<comment type="similarity">
    <text evidence="2 8">Belongs to the prokaryotic riboflavin transporter (P-RFT) (TC 2.A.87) family.</text>
</comment>
<dbReference type="GO" id="GO:0032217">
    <property type="term" value="F:riboflavin transmembrane transporter activity"/>
    <property type="evidence" value="ECO:0007669"/>
    <property type="project" value="UniProtKB-UniRule"/>
</dbReference>
<gene>
    <name evidence="10" type="ORF">BVDSYZ_12525</name>
</gene>
<evidence type="ECO:0000256" key="4">
    <source>
        <dbReference type="ARBA" id="ARBA00022475"/>
    </source>
</evidence>
<dbReference type="Pfam" id="PF12822">
    <property type="entry name" value="ECF_trnsprt"/>
    <property type="match status" value="1"/>
</dbReference>
<evidence type="ECO:0000256" key="6">
    <source>
        <dbReference type="ARBA" id="ARBA00022989"/>
    </source>
</evidence>
<evidence type="ECO:0000256" key="7">
    <source>
        <dbReference type="ARBA" id="ARBA00023136"/>
    </source>
</evidence>
<dbReference type="Proteomes" id="UP000250069">
    <property type="component" value="Chromosome"/>
</dbReference>
<accession>A0ABC8DAI3</accession>
<dbReference type="GO" id="GO:0005886">
    <property type="term" value="C:plasma membrane"/>
    <property type="evidence" value="ECO:0007669"/>
    <property type="project" value="UniProtKB-SubCell"/>
</dbReference>
<sequence length="210" mass="23010">MGRKRTFPLFERFDRKGESIVKVKKLVVISMLSSIAFVLMLLNFPFPGLPDYLKIDFSDVPAIIAILVYGPAAGIAVEAIKNILQYIIQGSMAGVPVGQAANFIAGTLFILPTAFMFKKLNSTKGLAVSLLAGTAAMTVLMSILNYILILPAYTWFLHSPALSNSQLKTAVVAGILPFNIVKGVIITIVFTFIFTKLKPWIEQKRSIQTQ</sequence>
<organism evidence="10 11">
    <name type="scientific">Bacillus velezensis</name>
    <dbReference type="NCBI Taxonomy" id="492670"/>
    <lineage>
        <taxon>Bacteria</taxon>
        <taxon>Bacillati</taxon>
        <taxon>Bacillota</taxon>
        <taxon>Bacilli</taxon>
        <taxon>Bacillales</taxon>
        <taxon>Bacillaceae</taxon>
        <taxon>Bacillus</taxon>
        <taxon>Bacillus amyloliquefaciens group</taxon>
    </lineage>
</organism>
<evidence type="ECO:0000256" key="1">
    <source>
        <dbReference type="ARBA" id="ARBA00004651"/>
    </source>
</evidence>
<evidence type="ECO:0000256" key="3">
    <source>
        <dbReference type="ARBA" id="ARBA00022448"/>
    </source>
</evidence>
<dbReference type="PANTHER" id="PTHR38438">
    <property type="entry name" value="RIBOFLAVIN TRANSPORTER RIBU"/>
    <property type="match status" value="1"/>
</dbReference>
<dbReference type="InterPro" id="IPR025720">
    <property type="entry name" value="RibU"/>
</dbReference>
<dbReference type="AlphaFoldDB" id="A0ABC8DAI3"/>
<evidence type="ECO:0000256" key="9">
    <source>
        <dbReference type="SAM" id="Phobius"/>
    </source>
</evidence>
<feature type="transmembrane region" description="Helical" evidence="9">
    <location>
        <begin position="169"/>
        <end position="195"/>
    </location>
</feature>
<evidence type="ECO:0000256" key="5">
    <source>
        <dbReference type="ARBA" id="ARBA00022692"/>
    </source>
</evidence>
<feature type="transmembrane region" description="Helical" evidence="9">
    <location>
        <begin position="126"/>
        <end position="149"/>
    </location>
</feature>
<reference evidence="10 11" key="1">
    <citation type="submission" date="2018-06" db="EMBL/GenBank/DDBJ databases">
        <title>Complete Genome Sequence of Bacillus velezensis DSYZ, a Plant Growth-Promoting Rhizobacterium with Antifungal Activity.</title>
        <authorList>
            <person name="Du B."/>
            <person name="Ding Y."/>
            <person name="Liu K."/>
            <person name="Yao L."/>
            <person name="Wang C."/>
            <person name="Li H."/>
            <person name="Liu H."/>
        </authorList>
    </citation>
    <scope>NUCLEOTIDE SEQUENCE [LARGE SCALE GENOMIC DNA]</scope>
    <source>
        <strain evidence="10 11">DSYZ</strain>
    </source>
</reference>
<dbReference type="InterPro" id="IPR024529">
    <property type="entry name" value="ECF_trnsprt_substrate-spec"/>
</dbReference>
<evidence type="ECO:0000313" key="10">
    <source>
        <dbReference type="EMBL" id="AWX72803.1"/>
    </source>
</evidence>
<feature type="transmembrane region" description="Helical" evidence="9">
    <location>
        <begin position="62"/>
        <end position="80"/>
    </location>
</feature>
<proteinExistence type="inferred from homology"/>
<keyword evidence="4 8" id="KW-1003">Cell membrane</keyword>
<keyword evidence="7 8" id="KW-0472">Membrane</keyword>